<evidence type="ECO:0000259" key="3">
    <source>
        <dbReference type="SMART" id="SM00903"/>
    </source>
</evidence>
<dbReference type="PANTHER" id="PTHR30466:SF11">
    <property type="entry name" value="FLAVIN-DEPENDENT MONOOXYGENASE, REDUCTASE SUBUNIT HSAB"/>
    <property type="match status" value="1"/>
</dbReference>
<keyword evidence="5" id="KW-1185">Reference proteome</keyword>
<feature type="domain" description="Flavin reductase like" evidence="3">
    <location>
        <begin position="25"/>
        <end position="170"/>
    </location>
</feature>
<reference evidence="4 5" key="1">
    <citation type="submission" date="2024-06" db="EMBL/GenBank/DDBJ databases">
        <title>The Natural Products Discovery Center: Release of the First 8490 Sequenced Strains for Exploring Actinobacteria Biosynthetic Diversity.</title>
        <authorList>
            <person name="Kalkreuter E."/>
            <person name="Kautsar S.A."/>
            <person name="Yang D."/>
            <person name="Bader C.D."/>
            <person name="Teijaro C.N."/>
            <person name="Fluegel L."/>
            <person name="Davis C.M."/>
            <person name="Simpson J.R."/>
            <person name="Lauterbach L."/>
            <person name="Steele A.D."/>
            <person name="Gui C."/>
            <person name="Meng S."/>
            <person name="Li G."/>
            <person name="Viehrig K."/>
            <person name="Ye F."/>
            <person name="Su P."/>
            <person name="Kiefer A.F."/>
            <person name="Nichols A."/>
            <person name="Cepeda A.J."/>
            <person name="Yan W."/>
            <person name="Fan B."/>
            <person name="Jiang Y."/>
            <person name="Adhikari A."/>
            <person name="Zheng C.-J."/>
            <person name="Schuster L."/>
            <person name="Cowan T.M."/>
            <person name="Smanski M.J."/>
            <person name="Chevrette M.G."/>
            <person name="De Carvalho L.P.S."/>
            <person name="Shen B."/>
        </authorList>
    </citation>
    <scope>NUCLEOTIDE SEQUENCE [LARGE SCALE GENOMIC DNA]</scope>
    <source>
        <strain evidence="4 5">NPDC050671</strain>
    </source>
</reference>
<evidence type="ECO:0000313" key="4">
    <source>
        <dbReference type="EMBL" id="MEV0362434.1"/>
    </source>
</evidence>
<sequence length="196" mass="20870">MFRGDYATAPGGLPGIDPRVFRNVLGRFCTGVTVITALEQDGAPAGFACQSFAALSLEPPLVLFCPAKGSRAWAAIERAGKFCVNVLTEEQRQVCARFGSRTVDKFAGTQWYTSELDLPVLADGLAAIQCSVASVVDGGDHLIVVGRVLALSEPAGSGRPLLFYRGRYAGIAPTEGLPPIWHADLEHFLTTASDSW</sequence>
<comment type="similarity">
    <text evidence="1">Belongs to the non-flavoprotein flavin reductase family.</text>
</comment>
<dbReference type="Pfam" id="PF01613">
    <property type="entry name" value="Flavin_Reduct"/>
    <property type="match status" value="1"/>
</dbReference>
<dbReference type="NCBIfam" id="NF045630">
    <property type="entry name" value="monooxsub_HsaB"/>
    <property type="match status" value="1"/>
</dbReference>
<proteinExistence type="inferred from homology"/>
<protein>
    <submittedName>
        <fullName evidence="4">3-hydroxy-9,10-secoandrosta-1,3,5(10)-triene-9, 17-dione monooxygenase reductase subunit</fullName>
        <ecNumber evidence="4">1.5.1.36</ecNumber>
    </submittedName>
</protein>
<gene>
    <name evidence="4" type="primary">hsaB</name>
    <name evidence="4" type="ORF">AB0H72_07000</name>
</gene>
<dbReference type="PANTHER" id="PTHR30466">
    <property type="entry name" value="FLAVIN REDUCTASE"/>
    <property type="match status" value="1"/>
</dbReference>
<dbReference type="SUPFAM" id="SSF50475">
    <property type="entry name" value="FMN-binding split barrel"/>
    <property type="match status" value="1"/>
</dbReference>
<evidence type="ECO:0000313" key="5">
    <source>
        <dbReference type="Proteomes" id="UP001551658"/>
    </source>
</evidence>
<dbReference type="EMBL" id="JBFAIH010000002">
    <property type="protein sequence ID" value="MEV0362434.1"/>
    <property type="molecule type" value="Genomic_DNA"/>
</dbReference>
<keyword evidence="2 4" id="KW-0560">Oxidoreductase</keyword>
<dbReference type="GO" id="GO:0004497">
    <property type="term" value="F:monooxygenase activity"/>
    <property type="evidence" value="ECO:0007669"/>
    <property type="project" value="UniProtKB-KW"/>
</dbReference>
<evidence type="ECO:0000256" key="1">
    <source>
        <dbReference type="ARBA" id="ARBA00008898"/>
    </source>
</evidence>
<accession>A0ABV3F405</accession>
<organism evidence="4 5">
    <name type="scientific">Nocardia fusca</name>
    <dbReference type="NCBI Taxonomy" id="941183"/>
    <lineage>
        <taxon>Bacteria</taxon>
        <taxon>Bacillati</taxon>
        <taxon>Actinomycetota</taxon>
        <taxon>Actinomycetes</taxon>
        <taxon>Mycobacteriales</taxon>
        <taxon>Nocardiaceae</taxon>
        <taxon>Nocardia</taxon>
    </lineage>
</organism>
<dbReference type="EC" id="1.5.1.36" evidence="4"/>
<name>A0ABV3F405_9NOCA</name>
<keyword evidence="4" id="KW-0503">Monooxygenase</keyword>
<dbReference type="InterPro" id="IPR002563">
    <property type="entry name" value="Flavin_Rdtase-like_dom"/>
</dbReference>
<dbReference type="Gene3D" id="2.30.110.10">
    <property type="entry name" value="Electron Transport, Fmn-binding Protein, Chain A"/>
    <property type="match status" value="1"/>
</dbReference>
<dbReference type="GO" id="GO:0036382">
    <property type="term" value="F:flavin reductase (NADH) activity"/>
    <property type="evidence" value="ECO:0007669"/>
    <property type="project" value="UniProtKB-EC"/>
</dbReference>
<dbReference type="SMART" id="SM00903">
    <property type="entry name" value="Flavin_Reduct"/>
    <property type="match status" value="1"/>
</dbReference>
<dbReference type="InterPro" id="IPR054682">
    <property type="entry name" value="HsaB"/>
</dbReference>
<comment type="caution">
    <text evidence="4">The sequence shown here is derived from an EMBL/GenBank/DDBJ whole genome shotgun (WGS) entry which is preliminary data.</text>
</comment>
<evidence type="ECO:0000256" key="2">
    <source>
        <dbReference type="ARBA" id="ARBA00023002"/>
    </source>
</evidence>
<dbReference type="Proteomes" id="UP001551658">
    <property type="component" value="Unassembled WGS sequence"/>
</dbReference>
<dbReference type="RefSeq" id="WP_357975053.1">
    <property type="nucleotide sequence ID" value="NZ_JBFAIH010000002.1"/>
</dbReference>
<dbReference type="InterPro" id="IPR012349">
    <property type="entry name" value="Split_barrel_FMN-bd"/>
</dbReference>
<dbReference type="InterPro" id="IPR050268">
    <property type="entry name" value="NADH-dep_flavin_reductase"/>
</dbReference>